<dbReference type="AlphaFoldDB" id="A0A231V2P5"/>
<sequence>MRLLLASSIAFLAGGAVVYSAVEGLPISNDRAAVVAPEHESGAVSGVELAEAVSTGAAEATEKPATPTTMPESEPVAAQPLDEGGGAADPAGDQPATLNSFAPVDRPAVKLPPLGLPDPDEAQAALPDEQKIALEPPPREAPELGTVRWVPASLYCGFVETDLPEPVELASADGAGEVVADEPAADAANVEKEAVAVEKKAPEDLLFVTERHYDGRAAVERAYMRIGGLMRELALKSVEEKDDGELRHYATFGGAPIDVRLDMQRIITDADRKLKAWHKPDRLLYRGAMAVGRGDTMRQVGFVGSCG</sequence>
<accession>A0A231V2P5</accession>
<feature type="region of interest" description="Disordered" evidence="1">
    <location>
        <begin position="52"/>
        <end position="100"/>
    </location>
</feature>
<evidence type="ECO:0000313" key="2">
    <source>
        <dbReference type="EMBL" id="OXT02420.1"/>
    </source>
</evidence>
<organism evidence="2 3">
    <name type="scientific">Notoacmeibacter marinus</name>
    <dbReference type="NCBI Taxonomy" id="1876515"/>
    <lineage>
        <taxon>Bacteria</taxon>
        <taxon>Pseudomonadati</taxon>
        <taxon>Pseudomonadota</taxon>
        <taxon>Alphaproteobacteria</taxon>
        <taxon>Hyphomicrobiales</taxon>
        <taxon>Notoacmeibacteraceae</taxon>
        <taxon>Notoacmeibacter</taxon>
    </lineage>
</organism>
<proteinExistence type="predicted"/>
<evidence type="ECO:0000313" key="3">
    <source>
        <dbReference type="Proteomes" id="UP000215405"/>
    </source>
</evidence>
<evidence type="ECO:0000256" key="1">
    <source>
        <dbReference type="SAM" id="MobiDB-lite"/>
    </source>
</evidence>
<name>A0A231V2P5_9HYPH</name>
<dbReference type="RefSeq" id="WP_094076375.1">
    <property type="nucleotide sequence ID" value="NZ_NBYO01000001.1"/>
</dbReference>
<comment type="caution">
    <text evidence="2">The sequence shown here is derived from an EMBL/GenBank/DDBJ whole genome shotgun (WGS) entry which is preliminary data.</text>
</comment>
<dbReference type="EMBL" id="NBYO01000001">
    <property type="protein sequence ID" value="OXT02420.1"/>
    <property type="molecule type" value="Genomic_DNA"/>
</dbReference>
<keyword evidence="3" id="KW-1185">Reference proteome</keyword>
<reference evidence="3" key="1">
    <citation type="journal article" date="2017" name="Int. J. Syst. Evol. Microbiol.">
        <title>Notoacmeibacter marinus gen. nov., sp. nov., isolated from the gut of a limpet and proposal of Notoacmeibacteraceae fam. nov. in the order Rhizobiales of the class Alphaproteobacteria.</title>
        <authorList>
            <person name="Huang Z."/>
            <person name="Guo F."/>
            <person name="Lai Q."/>
        </authorList>
    </citation>
    <scope>NUCLEOTIDE SEQUENCE [LARGE SCALE GENOMIC DNA]</scope>
    <source>
        <strain evidence="3">XMTR2A4</strain>
    </source>
</reference>
<gene>
    <name evidence="2" type="ORF">B7H23_05850</name>
</gene>
<dbReference type="Proteomes" id="UP000215405">
    <property type="component" value="Unassembled WGS sequence"/>
</dbReference>
<feature type="compositionally biased region" description="Low complexity" evidence="1">
    <location>
        <begin position="57"/>
        <end position="72"/>
    </location>
</feature>
<protein>
    <submittedName>
        <fullName evidence="2">Uncharacterized protein</fullName>
    </submittedName>
</protein>